<keyword evidence="3" id="KW-1185">Reference proteome</keyword>
<gene>
    <name evidence="2" type="ORF">H7344_13145</name>
</gene>
<dbReference type="RefSeq" id="WP_186346468.1">
    <property type="nucleotide sequence ID" value="NZ_BMMR01000001.1"/>
</dbReference>
<dbReference type="Proteomes" id="UP000604001">
    <property type="component" value="Unassembled WGS sequence"/>
</dbReference>
<comment type="caution">
    <text evidence="2">The sequence shown here is derived from an EMBL/GenBank/DDBJ whole genome shotgun (WGS) entry which is preliminary data.</text>
</comment>
<dbReference type="EMBL" id="JACMYC010000007">
    <property type="protein sequence ID" value="MBC2961244.1"/>
    <property type="molecule type" value="Genomic_DNA"/>
</dbReference>
<protein>
    <recommendedName>
        <fullName evidence="1">Putative endonuclease Z1 domain-containing protein</fullName>
    </recommendedName>
</protein>
<organism evidence="2 3">
    <name type="scientific">Nocardioides deserti</name>
    <dbReference type="NCBI Taxonomy" id="1588644"/>
    <lineage>
        <taxon>Bacteria</taxon>
        <taxon>Bacillati</taxon>
        <taxon>Actinomycetota</taxon>
        <taxon>Actinomycetes</taxon>
        <taxon>Propionibacteriales</taxon>
        <taxon>Nocardioidaceae</taxon>
        <taxon>Nocardioides</taxon>
    </lineage>
</organism>
<dbReference type="InterPro" id="IPR018310">
    <property type="entry name" value="Put_endonuclease_Z1-dom"/>
</dbReference>
<sequence>MQSGKTASMMAVIAKALDAGANAVVVLAGTRTALWLQTLERIDEQLDRLANPTSVRIRLPPPGQGELVGGELGALYSLTEQQARRALDRGRPLLAVVMKNVAHLERLSRTLHETVYPEVERRGEPFHLVVLDDEADDSSIDDPGAGPAELRQVPRRILDLWESRRTAGVTAVEGLYATYVAYTATPQANFLQDPANPLAPTDFVVALRTPGPEGDVDVRTPSFRTARGYRSWYTGGEVFYHRFRDAPLCVEPRVDPSEALVDGVRAFLLASAVRLMRGGAQVTPADARGRVFASQDEAKALLPDVASMLVHPSSALDAHFAVADDLVAWSGGTAAAGGHERRLGVPGVRKDLEEQPDRWLRWLQGYRASAALCASELGGEVPWVPPDDRWAQVKKVVLEDVVPGTSVAVINSDERADDRPEFSVQRSGKGWRAPRNLSTIFVSGNVMARGITLEGLSTTVFTREAHDPLADTQMQMQRWFGYRGSYIELCRVIASSSQLGLFARYHDNDEALRRQVIAAMEEPAGAAPRLSVLQGLDHRATGKVADLRGKRLWPGARPFVQHMNAPGADDHNQQVLARLFAQGLQGVPDPDARQGVLADRLLDLDQAADLLDELHYVGLQPGAVERWALVEAQLDLPPADARHPLYRGPQHLARPWHGVSTYDLAAYLRTWAALLEQRTPGFFTTDEPSLQWSLLDLAQRRKNAPVFRVGMRFGSGPEVADGPLAVLPAAARPMKRQVRPGTDVLDSTWGSRGESDAGIMGDEFFDFYGREEGPRLTRNGARHASEPGLLLFHLVAREGGPPTIALGVSLPAGGPDQVMALRRSGG</sequence>
<accession>A0ABR6U9X7</accession>
<name>A0ABR6U9X7_9ACTN</name>
<evidence type="ECO:0000313" key="2">
    <source>
        <dbReference type="EMBL" id="MBC2961244.1"/>
    </source>
</evidence>
<evidence type="ECO:0000259" key="1">
    <source>
        <dbReference type="Pfam" id="PF10593"/>
    </source>
</evidence>
<dbReference type="Pfam" id="PF10593">
    <property type="entry name" value="Z1"/>
    <property type="match status" value="1"/>
</dbReference>
<evidence type="ECO:0000313" key="3">
    <source>
        <dbReference type="Proteomes" id="UP000604001"/>
    </source>
</evidence>
<proteinExistence type="predicted"/>
<feature type="domain" description="Putative endonuclease Z1" evidence="1">
    <location>
        <begin position="260"/>
        <end position="521"/>
    </location>
</feature>
<reference evidence="2 3" key="1">
    <citation type="submission" date="2020-08" db="EMBL/GenBank/DDBJ databases">
        <title>novel species in genus Nocardioides.</title>
        <authorList>
            <person name="Zhang G."/>
        </authorList>
    </citation>
    <scope>NUCLEOTIDE SEQUENCE [LARGE SCALE GENOMIC DNA]</scope>
    <source>
        <strain evidence="2 3">SC8A-24</strain>
    </source>
</reference>